<dbReference type="GO" id="GO:0006950">
    <property type="term" value="P:response to stress"/>
    <property type="evidence" value="ECO:0007669"/>
    <property type="project" value="TreeGrafter"/>
</dbReference>
<keyword evidence="3" id="KW-0238">DNA-binding</keyword>
<dbReference type="PRINTS" id="PR00598">
    <property type="entry name" value="HTHMARR"/>
</dbReference>
<reference evidence="3 4" key="1">
    <citation type="submission" date="2020-07" db="EMBL/GenBank/DDBJ databases">
        <title>Sequencing the genomes of 1000 actinobacteria strains.</title>
        <authorList>
            <person name="Klenk H.-P."/>
        </authorList>
    </citation>
    <scope>NUCLEOTIDE SEQUENCE [LARGE SCALE GENOMIC DNA]</scope>
    <source>
        <strain evidence="3 4">DSM 22083</strain>
    </source>
</reference>
<dbReference type="SMART" id="SM00347">
    <property type="entry name" value="HTH_MARR"/>
    <property type="match status" value="1"/>
</dbReference>
<evidence type="ECO:0000259" key="2">
    <source>
        <dbReference type="PROSITE" id="PS50995"/>
    </source>
</evidence>
<gene>
    <name evidence="3" type="ORF">BKA15_000396</name>
</gene>
<dbReference type="SUPFAM" id="SSF46785">
    <property type="entry name" value="Winged helix' DNA-binding domain"/>
    <property type="match status" value="1"/>
</dbReference>
<accession>A0A7Y9I2I9</accession>
<protein>
    <submittedName>
        <fullName evidence="3">DNA-binding MarR family transcriptional regulator</fullName>
    </submittedName>
</protein>
<evidence type="ECO:0000313" key="3">
    <source>
        <dbReference type="EMBL" id="NYE69067.1"/>
    </source>
</evidence>
<evidence type="ECO:0000256" key="1">
    <source>
        <dbReference type="SAM" id="MobiDB-lite"/>
    </source>
</evidence>
<dbReference type="GO" id="GO:0003700">
    <property type="term" value="F:DNA-binding transcription factor activity"/>
    <property type="evidence" value="ECO:0007669"/>
    <property type="project" value="InterPro"/>
</dbReference>
<proteinExistence type="predicted"/>
<dbReference type="PROSITE" id="PS50995">
    <property type="entry name" value="HTH_MARR_2"/>
    <property type="match status" value="1"/>
</dbReference>
<keyword evidence="4" id="KW-1185">Reference proteome</keyword>
<name>A0A7Y9I2I9_9ACTN</name>
<dbReference type="Proteomes" id="UP000569914">
    <property type="component" value="Unassembled WGS sequence"/>
</dbReference>
<dbReference type="AlphaFoldDB" id="A0A7Y9I2I9"/>
<dbReference type="PANTHER" id="PTHR33164:SF43">
    <property type="entry name" value="HTH-TYPE TRANSCRIPTIONAL REPRESSOR YETL"/>
    <property type="match status" value="1"/>
</dbReference>
<dbReference type="InterPro" id="IPR036390">
    <property type="entry name" value="WH_DNA-bd_sf"/>
</dbReference>
<dbReference type="InterPro" id="IPR036388">
    <property type="entry name" value="WH-like_DNA-bd_sf"/>
</dbReference>
<dbReference type="GO" id="GO:0003677">
    <property type="term" value="F:DNA binding"/>
    <property type="evidence" value="ECO:0007669"/>
    <property type="project" value="UniProtKB-KW"/>
</dbReference>
<feature type="region of interest" description="Disordered" evidence="1">
    <location>
        <begin position="1"/>
        <end position="26"/>
    </location>
</feature>
<dbReference type="Gene3D" id="1.10.10.10">
    <property type="entry name" value="Winged helix-like DNA-binding domain superfamily/Winged helix DNA-binding domain"/>
    <property type="match status" value="1"/>
</dbReference>
<dbReference type="InterPro" id="IPR011991">
    <property type="entry name" value="ArsR-like_HTH"/>
</dbReference>
<dbReference type="InterPro" id="IPR000835">
    <property type="entry name" value="HTH_MarR-typ"/>
</dbReference>
<dbReference type="PANTHER" id="PTHR33164">
    <property type="entry name" value="TRANSCRIPTIONAL REGULATOR, MARR FAMILY"/>
    <property type="match status" value="1"/>
</dbReference>
<dbReference type="RefSeq" id="WP_179747846.1">
    <property type="nucleotide sequence ID" value="NZ_JACCBU010000001.1"/>
</dbReference>
<dbReference type="InterPro" id="IPR039422">
    <property type="entry name" value="MarR/SlyA-like"/>
</dbReference>
<organism evidence="3 4">
    <name type="scientific">Microlunatus parietis</name>
    <dbReference type="NCBI Taxonomy" id="682979"/>
    <lineage>
        <taxon>Bacteria</taxon>
        <taxon>Bacillati</taxon>
        <taxon>Actinomycetota</taxon>
        <taxon>Actinomycetes</taxon>
        <taxon>Propionibacteriales</taxon>
        <taxon>Propionibacteriaceae</taxon>
        <taxon>Microlunatus</taxon>
    </lineage>
</organism>
<dbReference type="CDD" id="cd00090">
    <property type="entry name" value="HTH_ARSR"/>
    <property type="match status" value="1"/>
</dbReference>
<feature type="domain" description="HTH marR-type" evidence="2">
    <location>
        <begin position="28"/>
        <end position="159"/>
    </location>
</feature>
<dbReference type="Pfam" id="PF12802">
    <property type="entry name" value="MarR_2"/>
    <property type="match status" value="1"/>
</dbReference>
<feature type="region of interest" description="Disordered" evidence="1">
    <location>
        <begin position="165"/>
        <end position="196"/>
    </location>
</feature>
<feature type="compositionally biased region" description="Pro residues" evidence="1">
    <location>
        <begin position="178"/>
        <end position="188"/>
    </location>
</feature>
<comment type="caution">
    <text evidence="3">The sequence shown here is derived from an EMBL/GenBank/DDBJ whole genome shotgun (WGS) entry which is preliminary data.</text>
</comment>
<sequence length="196" mass="21415">MSSSPSRPEADVPDSGAPERAVPDRTPIVELLETLGQLIRTARALNHRQTEEMGFSGTPFGIIKLLADGDRRPGDLAAELQIAPSVVSRALVPLERDGQIERRLDPADARSFRLALTEAGRARLARRRELIQARIERLLEDWPAEDIATMTTLMRRLEATIQAHADELLQPPAERAEPPPPAPAPPTPVTAQTVPA</sequence>
<evidence type="ECO:0000313" key="4">
    <source>
        <dbReference type="Proteomes" id="UP000569914"/>
    </source>
</evidence>
<dbReference type="EMBL" id="JACCBU010000001">
    <property type="protein sequence ID" value="NYE69067.1"/>
    <property type="molecule type" value="Genomic_DNA"/>
</dbReference>